<dbReference type="InterPro" id="IPR007863">
    <property type="entry name" value="Peptidase_M16_C"/>
</dbReference>
<evidence type="ECO:0000259" key="2">
    <source>
        <dbReference type="Pfam" id="PF05193"/>
    </source>
</evidence>
<dbReference type="Pfam" id="PF05193">
    <property type="entry name" value="Peptidase_M16_C"/>
    <property type="match status" value="1"/>
</dbReference>
<dbReference type="InterPro" id="IPR011249">
    <property type="entry name" value="Metalloenz_LuxS/M16"/>
</dbReference>
<proteinExistence type="inferred from homology"/>
<evidence type="ECO:0000256" key="1">
    <source>
        <dbReference type="ARBA" id="ARBA00007261"/>
    </source>
</evidence>
<dbReference type="SUPFAM" id="SSF63411">
    <property type="entry name" value="LuxS/MPP-like metallohydrolase"/>
    <property type="match status" value="1"/>
</dbReference>
<dbReference type="AlphaFoldDB" id="A0A6J7KXT1"/>
<organism evidence="3">
    <name type="scientific">freshwater metagenome</name>
    <dbReference type="NCBI Taxonomy" id="449393"/>
    <lineage>
        <taxon>unclassified sequences</taxon>
        <taxon>metagenomes</taxon>
        <taxon>ecological metagenomes</taxon>
    </lineage>
</organism>
<dbReference type="EMBL" id="CAFBNL010000074">
    <property type="protein sequence ID" value="CAB4958344.1"/>
    <property type="molecule type" value="Genomic_DNA"/>
</dbReference>
<name>A0A6J7KXT1_9ZZZZ</name>
<gene>
    <name evidence="3" type="ORF">UFOPK3789_01128</name>
</gene>
<evidence type="ECO:0000313" key="3">
    <source>
        <dbReference type="EMBL" id="CAB4958344.1"/>
    </source>
</evidence>
<comment type="similarity">
    <text evidence="1">Belongs to the peptidase M16 family.</text>
</comment>
<dbReference type="Gene3D" id="3.30.830.10">
    <property type="entry name" value="Metalloenzyme, LuxS/M16 peptidase-like"/>
    <property type="match status" value="1"/>
</dbReference>
<accession>A0A6J7KXT1</accession>
<protein>
    <submittedName>
        <fullName evidence="3">Unannotated protein</fullName>
    </submittedName>
</protein>
<dbReference type="InterPro" id="IPR050361">
    <property type="entry name" value="MPP/UQCRC_Complex"/>
</dbReference>
<sequence>MPSNTVIAVAGNATHEQVTALVEARHPDTGASRPKREAASIDPVRRLIVTRRPSEQAHVILGHRSFAREDPDRYALAVLNQALGGGMASRLFQEVREKRGLAYSVYSFRSAYADVGAMAVYVGTGPEKVHETIAVVRDVLAEVIENGLTDAEVASSKGHLTGATALALESSSSRMQRIGRGELVENKIPTLDDLTAYVAAVTPDDVRRVARRMFEGPEVLAVAGPFDESDFSGQAI</sequence>
<dbReference type="PANTHER" id="PTHR11851">
    <property type="entry name" value="METALLOPROTEASE"/>
    <property type="match status" value="1"/>
</dbReference>
<reference evidence="3" key="1">
    <citation type="submission" date="2020-05" db="EMBL/GenBank/DDBJ databases">
        <authorList>
            <person name="Chiriac C."/>
            <person name="Salcher M."/>
            <person name="Ghai R."/>
            <person name="Kavagutti S V."/>
        </authorList>
    </citation>
    <scope>NUCLEOTIDE SEQUENCE</scope>
</reference>
<dbReference type="GO" id="GO:0046872">
    <property type="term" value="F:metal ion binding"/>
    <property type="evidence" value="ECO:0007669"/>
    <property type="project" value="InterPro"/>
</dbReference>
<feature type="domain" description="Peptidase M16 C-terminal" evidence="2">
    <location>
        <begin position="2"/>
        <end position="157"/>
    </location>
</feature>
<dbReference type="PANTHER" id="PTHR11851:SF49">
    <property type="entry name" value="MITOCHONDRIAL-PROCESSING PEPTIDASE SUBUNIT ALPHA"/>
    <property type="match status" value="1"/>
</dbReference>